<dbReference type="InterPro" id="IPR007829">
    <property type="entry name" value="TM2"/>
</dbReference>
<protein>
    <recommendedName>
        <fullName evidence="7">TM2 domain-containing protein</fullName>
    </recommendedName>
</protein>
<evidence type="ECO:0000259" key="7">
    <source>
        <dbReference type="Pfam" id="PF05154"/>
    </source>
</evidence>
<evidence type="ECO:0000313" key="8">
    <source>
        <dbReference type="EMBL" id="GIQ88750.1"/>
    </source>
</evidence>
<dbReference type="InterPro" id="IPR050932">
    <property type="entry name" value="TM2D1-3-like"/>
</dbReference>
<dbReference type="EMBL" id="BDIP01004350">
    <property type="protein sequence ID" value="GIQ88750.1"/>
    <property type="molecule type" value="Genomic_DNA"/>
</dbReference>
<evidence type="ECO:0000256" key="4">
    <source>
        <dbReference type="ARBA" id="ARBA00022989"/>
    </source>
</evidence>
<keyword evidence="4 6" id="KW-1133">Transmembrane helix</keyword>
<comment type="similarity">
    <text evidence="2">Belongs to the TM2 family.</text>
</comment>
<proteinExistence type="inferred from homology"/>
<dbReference type="PANTHER" id="PTHR21016">
    <property type="entry name" value="BETA-AMYLOID BINDING PROTEIN-RELATED"/>
    <property type="match status" value="1"/>
</dbReference>
<dbReference type="PANTHER" id="PTHR21016:SF25">
    <property type="entry name" value="TM2 DOMAIN-CONTAINING PROTEIN DDB_G0277895-RELATED"/>
    <property type="match status" value="1"/>
</dbReference>
<comment type="subcellular location">
    <subcellularLocation>
        <location evidence="1">Membrane</location>
        <topology evidence="1">Multi-pass membrane protein</topology>
    </subcellularLocation>
</comment>
<feature type="transmembrane region" description="Helical" evidence="6">
    <location>
        <begin position="15"/>
        <end position="34"/>
    </location>
</feature>
<organism evidence="8 9">
    <name type="scientific">Kipferlia bialata</name>
    <dbReference type="NCBI Taxonomy" id="797122"/>
    <lineage>
        <taxon>Eukaryota</taxon>
        <taxon>Metamonada</taxon>
        <taxon>Carpediemonas-like organisms</taxon>
        <taxon>Kipferlia</taxon>
    </lineage>
</organism>
<name>A0A9K3D6U8_9EUKA</name>
<evidence type="ECO:0000256" key="2">
    <source>
        <dbReference type="ARBA" id="ARBA00008284"/>
    </source>
</evidence>
<evidence type="ECO:0000256" key="5">
    <source>
        <dbReference type="ARBA" id="ARBA00023136"/>
    </source>
</evidence>
<comment type="caution">
    <text evidence="8">The sequence shown here is derived from an EMBL/GenBank/DDBJ whole genome shotgun (WGS) entry which is preliminary data.</text>
</comment>
<keyword evidence="5 6" id="KW-0472">Membrane</keyword>
<keyword evidence="3 6" id="KW-0812">Transmembrane</keyword>
<evidence type="ECO:0000256" key="3">
    <source>
        <dbReference type="ARBA" id="ARBA00022692"/>
    </source>
</evidence>
<sequence>MQATAVYNPMAKNLLLTYVLWAVFSVLGVHRFYLGKVCSGILFICTFGGFGIWWLVDAFLIPSMVMEVNMANGCIPRGGVTVVNTLVQQPNPVRPYT</sequence>
<keyword evidence="9" id="KW-1185">Reference proteome</keyword>
<dbReference type="AlphaFoldDB" id="A0A9K3D6U8"/>
<evidence type="ECO:0000256" key="6">
    <source>
        <dbReference type="SAM" id="Phobius"/>
    </source>
</evidence>
<dbReference type="GO" id="GO:0016020">
    <property type="term" value="C:membrane"/>
    <property type="evidence" value="ECO:0007669"/>
    <property type="project" value="UniProtKB-SubCell"/>
</dbReference>
<dbReference type="Pfam" id="PF05154">
    <property type="entry name" value="TM2"/>
    <property type="match status" value="1"/>
</dbReference>
<feature type="domain" description="TM2" evidence="7">
    <location>
        <begin position="11"/>
        <end position="59"/>
    </location>
</feature>
<dbReference type="OrthoDB" id="10262359at2759"/>
<gene>
    <name evidence="8" type="ORF">KIPB_011075</name>
</gene>
<evidence type="ECO:0000256" key="1">
    <source>
        <dbReference type="ARBA" id="ARBA00004141"/>
    </source>
</evidence>
<feature type="transmembrane region" description="Helical" evidence="6">
    <location>
        <begin position="41"/>
        <end position="61"/>
    </location>
</feature>
<evidence type="ECO:0000313" key="9">
    <source>
        <dbReference type="Proteomes" id="UP000265618"/>
    </source>
</evidence>
<dbReference type="Proteomes" id="UP000265618">
    <property type="component" value="Unassembled WGS sequence"/>
</dbReference>
<accession>A0A9K3D6U8</accession>
<reference evidence="8 9" key="1">
    <citation type="journal article" date="2018" name="PLoS ONE">
        <title>The draft genome of Kipferlia bialata reveals reductive genome evolution in fornicate parasites.</title>
        <authorList>
            <person name="Tanifuji G."/>
            <person name="Takabayashi S."/>
            <person name="Kume K."/>
            <person name="Takagi M."/>
            <person name="Nakayama T."/>
            <person name="Kamikawa R."/>
            <person name="Inagaki Y."/>
            <person name="Hashimoto T."/>
        </authorList>
    </citation>
    <scope>NUCLEOTIDE SEQUENCE [LARGE SCALE GENOMIC DNA]</scope>
    <source>
        <strain evidence="8">NY0173</strain>
    </source>
</reference>